<name>A0AAE1PSA0_9EUCA</name>
<dbReference type="Proteomes" id="UP001292094">
    <property type="component" value="Unassembled WGS sequence"/>
</dbReference>
<reference evidence="2" key="1">
    <citation type="submission" date="2023-11" db="EMBL/GenBank/DDBJ databases">
        <title>Genome assemblies of two species of porcelain crab, Petrolisthes cinctipes and Petrolisthes manimaculis (Anomura: Porcellanidae).</title>
        <authorList>
            <person name="Angst P."/>
        </authorList>
    </citation>
    <scope>NUCLEOTIDE SEQUENCE</scope>
    <source>
        <strain evidence="2">PB745_02</strain>
        <tissue evidence="2">Gill</tissue>
    </source>
</reference>
<dbReference type="EMBL" id="JAWZYT010001321">
    <property type="protein sequence ID" value="KAK4313389.1"/>
    <property type="molecule type" value="Genomic_DNA"/>
</dbReference>
<proteinExistence type="predicted"/>
<keyword evidence="3" id="KW-1185">Reference proteome</keyword>
<evidence type="ECO:0000256" key="1">
    <source>
        <dbReference type="SAM" id="MobiDB-lite"/>
    </source>
</evidence>
<feature type="compositionally biased region" description="Acidic residues" evidence="1">
    <location>
        <begin position="1"/>
        <end position="24"/>
    </location>
</feature>
<evidence type="ECO:0000313" key="2">
    <source>
        <dbReference type="EMBL" id="KAK4313389.1"/>
    </source>
</evidence>
<dbReference type="AlphaFoldDB" id="A0AAE1PSA0"/>
<accession>A0AAE1PSA0</accession>
<organism evidence="2 3">
    <name type="scientific">Petrolisthes manimaculis</name>
    <dbReference type="NCBI Taxonomy" id="1843537"/>
    <lineage>
        <taxon>Eukaryota</taxon>
        <taxon>Metazoa</taxon>
        <taxon>Ecdysozoa</taxon>
        <taxon>Arthropoda</taxon>
        <taxon>Crustacea</taxon>
        <taxon>Multicrustacea</taxon>
        <taxon>Malacostraca</taxon>
        <taxon>Eumalacostraca</taxon>
        <taxon>Eucarida</taxon>
        <taxon>Decapoda</taxon>
        <taxon>Pleocyemata</taxon>
        <taxon>Anomura</taxon>
        <taxon>Galatheoidea</taxon>
        <taxon>Porcellanidae</taxon>
        <taxon>Petrolisthes</taxon>
    </lineage>
</organism>
<feature type="region of interest" description="Disordered" evidence="1">
    <location>
        <begin position="1"/>
        <end position="29"/>
    </location>
</feature>
<protein>
    <submittedName>
        <fullName evidence="2">Uncharacterized protein</fullName>
    </submittedName>
</protein>
<sequence>MSGKEEEEEEEEEEEMMEEEEGEESQLKAYLKQRVAAEEDWREKGSLVMCPSVKMLVVTVVWWAGYRTQGQEGDPRLV</sequence>
<gene>
    <name evidence="2" type="ORF">Pmani_015261</name>
</gene>
<evidence type="ECO:0000313" key="3">
    <source>
        <dbReference type="Proteomes" id="UP001292094"/>
    </source>
</evidence>
<comment type="caution">
    <text evidence="2">The sequence shown here is derived from an EMBL/GenBank/DDBJ whole genome shotgun (WGS) entry which is preliminary data.</text>
</comment>